<protein>
    <submittedName>
        <fullName evidence="1">Uncharacterized protein</fullName>
    </submittedName>
</protein>
<dbReference type="EMBL" id="CP034298">
    <property type="protein sequence ID" value="QHH09244.1"/>
    <property type="molecule type" value="Genomic_DNA"/>
</dbReference>
<evidence type="ECO:0000313" key="2">
    <source>
        <dbReference type="EMBL" id="QHH09244.1"/>
    </source>
</evidence>
<dbReference type="AlphaFoldDB" id="A0A7Z2MRV8"/>
<evidence type="ECO:0000313" key="1">
    <source>
        <dbReference type="EMBL" id="HAS6677966.1"/>
    </source>
</evidence>
<organism evidence="1">
    <name type="scientific">Vibrio parahaemolyticus</name>
    <dbReference type="NCBI Taxonomy" id="670"/>
    <lineage>
        <taxon>Bacteria</taxon>
        <taxon>Pseudomonadati</taxon>
        <taxon>Pseudomonadota</taxon>
        <taxon>Gammaproteobacteria</taxon>
        <taxon>Vibrionales</taxon>
        <taxon>Vibrionaceae</taxon>
        <taxon>Vibrio</taxon>
    </lineage>
</organism>
<reference evidence="1" key="1">
    <citation type="journal article" date="2018" name="Genome Biol.">
        <title>SKESA: strategic k-mer extension for scrupulous assemblies.</title>
        <authorList>
            <person name="Souvorov A."/>
            <person name="Agarwala R."/>
            <person name="Lipman D.J."/>
        </authorList>
    </citation>
    <scope>NUCLEOTIDE SEQUENCE</scope>
    <source>
        <strain evidence="1">1930</strain>
    </source>
</reference>
<dbReference type="RefSeq" id="WP_114867509.1">
    <property type="nucleotide sequence ID" value="NZ_CP034298.1"/>
</dbReference>
<dbReference type="EMBL" id="DACQKT010000006">
    <property type="protein sequence ID" value="HAS6677966.1"/>
    <property type="molecule type" value="Genomic_DNA"/>
</dbReference>
<name>A0A7Z2MRV8_VIBPH</name>
<sequence>MSDYYFAREVVETPLYDFPDEFSDSVPSSVFTYPNKPIPLVKRFAPTEDYKITDVFLIPSLVIRSDVFESISFNNLFGVNWVDITLVDNGNYAYKMLQLCNEINVIDRDKSDFDFYDEFEGGEFISGMNRLVVNDDLIDSIEVEKRLIFRDSGWKDKIFYHKSIMEMFLEQKVQGIEFFSVDDYSEFV</sequence>
<dbReference type="Proteomes" id="UP000856022">
    <property type="component" value="Unassembled WGS sequence"/>
</dbReference>
<proteinExistence type="predicted"/>
<gene>
    <name evidence="2" type="ORF">EHC69_07590</name>
    <name evidence="1" type="ORF">I7278_14210</name>
</gene>
<reference evidence="1" key="3">
    <citation type="submission" date="2019-12" db="EMBL/GenBank/DDBJ databases">
        <authorList>
            <consortium name="NCBI Pathogen Detection Project"/>
        </authorList>
    </citation>
    <scope>NUCLEOTIDE SEQUENCE</scope>
    <source>
        <strain evidence="1">1930</strain>
    </source>
</reference>
<evidence type="ECO:0000313" key="3">
    <source>
        <dbReference type="Proteomes" id="UP000464718"/>
    </source>
</evidence>
<dbReference type="Proteomes" id="UP000464718">
    <property type="component" value="Chromosome i"/>
</dbReference>
<reference evidence="2 3" key="2">
    <citation type="submission" date="2018-12" db="EMBL/GenBank/DDBJ databases">
        <title>Genomic insights into the evolutionary origins and pathogenicity of five Vibrio parahaemolyticus strains isolated from the shrimp with acute hepatopancreatic necrosis disease (AHPND).</title>
        <authorList>
            <person name="Yang Q."/>
            <person name="Dong X."/>
            <person name="Xie G."/>
            <person name="Fu S."/>
            <person name="Zou P."/>
            <person name="Sun J."/>
            <person name="Wang Y."/>
            <person name="Huang J."/>
        </authorList>
    </citation>
    <scope>NUCLEOTIDE SEQUENCE [LARGE SCALE GENOMIC DNA]</scope>
    <source>
        <strain evidence="2 3">20160303005-1</strain>
    </source>
</reference>
<accession>A0A7Z2MRV8</accession>